<dbReference type="Pfam" id="PF01638">
    <property type="entry name" value="HxlR"/>
    <property type="match status" value="1"/>
</dbReference>
<dbReference type="Gene3D" id="1.10.10.10">
    <property type="entry name" value="Winged helix-like DNA-binding domain superfamily/Winged helix DNA-binding domain"/>
    <property type="match status" value="1"/>
</dbReference>
<evidence type="ECO:0000313" key="6">
    <source>
        <dbReference type="Proteomes" id="UP000652430"/>
    </source>
</evidence>
<keyword evidence="3" id="KW-0804">Transcription</keyword>
<feature type="domain" description="HTH hxlR-type" evidence="4">
    <location>
        <begin position="22"/>
        <end position="120"/>
    </location>
</feature>
<dbReference type="InterPro" id="IPR036527">
    <property type="entry name" value="SCP2_sterol-bd_dom_sf"/>
</dbReference>
<dbReference type="Pfam" id="PF02036">
    <property type="entry name" value="SCP2"/>
    <property type="match status" value="1"/>
</dbReference>
<evidence type="ECO:0000256" key="3">
    <source>
        <dbReference type="ARBA" id="ARBA00023163"/>
    </source>
</evidence>
<accession>A0ABQ3LH75</accession>
<dbReference type="PANTHER" id="PTHR33204:SF18">
    <property type="entry name" value="TRANSCRIPTIONAL REGULATORY PROTEIN"/>
    <property type="match status" value="1"/>
</dbReference>
<proteinExistence type="predicted"/>
<dbReference type="PROSITE" id="PS51118">
    <property type="entry name" value="HTH_HXLR"/>
    <property type="match status" value="1"/>
</dbReference>
<dbReference type="InterPro" id="IPR003033">
    <property type="entry name" value="SCP2_sterol-bd_dom"/>
</dbReference>
<evidence type="ECO:0000313" key="5">
    <source>
        <dbReference type="EMBL" id="GHH15610.1"/>
    </source>
</evidence>
<dbReference type="EMBL" id="BNAQ01000002">
    <property type="protein sequence ID" value="GHH15610.1"/>
    <property type="molecule type" value="Genomic_DNA"/>
</dbReference>
<gene>
    <name evidence="5" type="ORF">GCM10008023_18740</name>
</gene>
<comment type="caution">
    <text evidence="5">The sequence shown here is derived from an EMBL/GenBank/DDBJ whole genome shotgun (WGS) entry which is preliminary data.</text>
</comment>
<dbReference type="Gene3D" id="3.30.1050.10">
    <property type="entry name" value="SCP2 sterol-binding domain"/>
    <property type="match status" value="1"/>
</dbReference>
<keyword evidence="6" id="KW-1185">Reference proteome</keyword>
<dbReference type="PANTHER" id="PTHR33204">
    <property type="entry name" value="TRANSCRIPTIONAL REGULATOR, MARR FAMILY"/>
    <property type="match status" value="1"/>
</dbReference>
<organism evidence="5 6">
    <name type="scientific">Sphingomonas glacialis</name>
    <dbReference type="NCBI Taxonomy" id="658225"/>
    <lineage>
        <taxon>Bacteria</taxon>
        <taxon>Pseudomonadati</taxon>
        <taxon>Pseudomonadota</taxon>
        <taxon>Alphaproteobacteria</taxon>
        <taxon>Sphingomonadales</taxon>
        <taxon>Sphingomonadaceae</taxon>
        <taxon>Sphingomonas</taxon>
    </lineage>
</organism>
<reference evidence="6" key="1">
    <citation type="journal article" date="2019" name="Int. J. Syst. Evol. Microbiol.">
        <title>The Global Catalogue of Microorganisms (GCM) 10K type strain sequencing project: providing services to taxonomists for standard genome sequencing and annotation.</title>
        <authorList>
            <consortium name="The Broad Institute Genomics Platform"/>
            <consortium name="The Broad Institute Genome Sequencing Center for Infectious Disease"/>
            <person name="Wu L."/>
            <person name="Ma J."/>
        </authorList>
    </citation>
    <scope>NUCLEOTIDE SEQUENCE [LARGE SCALE GENOMIC DNA]</scope>
    <source>
        <strain evidence="6">CGMCC 1.8957</strain>
    </source>
</reference>
<dbReference type="InterPro" id="IPR002577">
    <property type="entry name" value="HTH_HxlR"/>
</dbReference>
<dbReference type="InterPro" id="IPR036388">
    <property type="entry name" value="WH-like_DNA-bd_sf"/>
</dbReference>
<dbReference type="SUPFAM" id="SSF46785">
    <property type="entry name" value="Winged helix' DNA-binding domain"/>
    <property type="match status" value="1"/>
</dbReference>
<dbReference type="InterPro" id="IPR036390">
    <property type="entry name" value="WH_DNA-bd_sf"/>
</dbReference>
<keyword evidence="1" id="KW-0805">Transcription regulation</keyword>
<evidence type="ECO:0000259" key="4">
    <source>
        <dbReference type="PROSITE" id="PS51118"/>
    </source>
</evidence>
<protein>
    <submittedName>
        <fullName evidence="5">Transcriptional regulator</fullName>
    </submittedName>
</protein>
<dbReference type="Proteomes" id="UP000652430">
    <property type="component" value="Unassembled WGS sequence"/>
</dbReference>
<keyword evidence="2" id="KW-0238">DNA-binding</keyword>
<evidence type="ECO:0000256" key="1">
    <source>
        <dbReference type="ARBA" id="ARBA00023015"/>
    </source>
</evidence>
<dbReference type="SUPFAM" id="SSF55718">
    <property type="entry name" value="SCP-like"/>
    <property type="match status" value="1"/>
</dbReference>
<name>A0ABQ3LH75_9SPHN</name>
<evidence type="ECO:0000256" key="2">
    <source>
        <dbReference type="ARBA" id="ARBA00023125"/>
    </source>
</evidence>
<sequence length="230" mass="24479">MKLEKVTDAPDGTIKRWYDDACGTALALEFVGERWSLLVIRELLLGPRRFGEIRSGLPGLSANVLTQRLQGLEAAGVLTRETLPPPANVQVYALTPWGYEAEPIVMALGRWALRSPAHDPSLPFSRVALMLALRMMFDPAKAEGFAARIGFSLGNERYVAAIGDGGLTLVRDGIAQADAVLAGEPNAFLPALFGTTPLAEVVAGGRLSVSGDVARAAHFCTLFALPPTIA</sequence>